<dbReference type="InterPro" id="IPR027417">
    <property type="entry name" value="P-loop_NTPase"/>
</dbReference>
<dbReference type="InterPro" id="IPR052754">
    <property type="entry name" value="NTPase_KAP_P-loop"/>
</dbReference>
<proteinExistence type="predicted"/>
<sequence length="1350" mass="149615">MNNSPKKISPPRAMPSILDKELEDRSADAFGHQDYAEALRDLIEAPTNKPPFSVGLLGPWGTGKSSIKALYRRDLEDDKTGTVGNRRADHIHVISFNAWRFGGEQDLKRALLREAFKQLGGDENALRQHLFEQVNRVTHERRSFRDWFGESFGQIVGSAVLLLVLFLAAVLITAILVWTTGLEGQQSAAWVAVAAIGLTGWFARSIVDLRVRSPARFMPQTSVSFPTTSAEEYERLLTEQINKFRKGDGLKCERLVVFVDDLDRLSAPEMVAGLDAVRTFLELPFNTSANGFGVVFVISCDEDKIAEAIKRRSGLGSPNLPGAVFSRGDARRYLDRLFQFRLEIPQFPKLDMRDFALKKMQGIESVSVDFKKRNFSLEDVTDRLIHVDVQSPRNAIQLMNAFIQSWWLGSLRERNGIGSDAPGGLHKGAVSDHPLSLAALCVLRVDFPDFYEAVQNRPEIIQEFRSVVFGGKSPSELAPQAQELLKDFLVADNEGSLTGNVRADHRKLRRYLSSLADLRWPNVLQPLLRLAEDPITRKFGDRAAIVFDNLVSGDVKGVLEAFGRHLDDKPLAVEDVVLLEDFGEALPQENETRRTNAARVLAALVDRIPKDRRRRILSPLIRQMAALKAVRMNIQPGRARQIIEGATAEDRRDVSERFINDLLNSKPLDWRLATGGEPNLDEVTCAVKDAVDLALDVRETDGLSAGADTLLRDWLLKREIRLDTESQTLPFIELEVWVDRYGNPLLKYLGTDYSDQAIGELERPEATPEFVAAVLPKISSIFEDIAKLGQQERDVLWSQLTRLVGVQPQSAAAAAWVDAACYSNLAGPDERRAFLIAFADRLYKEMEDGESWPLEIGEGANKFNDLMAEWCADIDPTTAAGLEKLVLQWAEDGLREQFAVRALDLLKGQAKDSWDRVLSKLSEQELSTQPKGISGYLGRNFELSGESVRNQIVGRMDSVISADAPVEETVEVYDALMESMPDKAWSVEPLSGHLVRLLDRIGAMHNTPAYLHQFLPMSATLFKFSPIGKVGQILTQLLANAAGTPKAYVVVHRCMIGAWPKPDEQIGDYRPKDIVARACQFIREQPGNKGIGDVYESICDMVQRGLSGAESSQEIADVTPIVWSAVPGRVSALSSFVASILTPAGIAKILTEAQEPDLQHSDLSSFLEATSKALDEDRRCDAVRAILGSSPVPLFEKPDGALEFWILAATDSDSRFAINLLADDSLNDEQRNRVLVHTGDPALASSPASVEALLKDMERPNARSALVERLVQVGQACGSMSAKSKLAEHMIVSLPSLSGEELHSVARQVYNLGGESALERNDEVLNMLDQEQTDVLAKVFPSSRRLRRAQ</sequence>
<dbReference type="EMBL" id="FTNV01000004">
    <property type="protein sequence ID" value="SIS25396.1"/>
    <property type="molecule type" value="Genomic_DNA"/>
</dbReference>
<keyword evidence="1" id="KW-0812">Transmembrane</keyword>
<dbReference type="SUPFAM" id="SSF52540">
    <property type="entry name" value="P-loop containing nucleoside triphosphate hydrolases"/>
    <property type="match status" value="1"/>
</dbReference>
<dbReference type="OrthoDB" id="88903at2"/>
<dbReference type="Gene3D" id="3.40.50.300">
    <property type="entry name" value="P-loop containing nucleotide triphosphate hydrolases"/>
    <property type="match status" value="1"/>
</dbReference>
<evidence type="ECO:0000313" key="3">
    <source>
        <dbReference type="EMBL" id="SIS25396.1"/>
    </source>
</evidence>
<name>A0A1N7HKL4_9RHOB</name>
<feature type="domain" description="KAP NTPase" evidence="2">
    <location>
        <begin position="34"/>
        <end position="402"/>
    </location>
</feature>
<evidence type="ECO:0000256" key="1">
    <source>
        <dbReference type="SAM" id="Phobius"/>
    </source>
</evidence>
<dbReference type="Proteomes" id="UP000186019">
    <property type="component" value="Unassembled WGS sequence"/>
</dbReference>
<evidence type="ECO:0000313" key="4">
    <source>
        <dbReference type="Proteomes" id="UP000186019"/>
    </source>
</evidence>
<dbReference type="PANTHER" id="PTHR22674">
    <property type="entry name" value="NTPASE, KAP FAMILY P-LOOP DOMAIN-CONTAINING 1"/>
    <property type="match status" value="1"/>
</dbReference>
<feature type="transmembrane region" description="Helical" evidence="1">
    <location>
        <begin position="151"/>
        <end position="176"/>
    </location>
</feature>
<dbReference type="InterPro" id="IPR011646">
    <property type="entry name" value="KAP_P-loop"/>
</dbReference>
<keyword evidence="1" id="KW-0472">Membrane</keyword>
<protein>
    <submittedName>
        <fullName evidence="3">KAP family P-loop domain-containing protein</fullName>
    </submittedName>
</protein>
<gene>
    <name evidence="3" type="ORF">SAMN05421666_3267</name>
</gene>
<dbReference type="PANTHER" id="PTHR22674:SF6">
    <property type="entry name" value="NTPASE KAP FAMILY P-LOOP DOMAIN-CONTAINING PROTEIN 1"/>
    <property type="match status" value="1"/>
</dbReference>
<keyword evidence="1" id="KW-1133">Transmembrane helix</keyword>
<organism evidence="3 4">
    <name type="scientific">Roseovarius nanhaiticus</name>
    <dbReference type="NCBI Taxonomy" id="573024"/>
    <lineage>
        <taxon>Bacteria</taxon>
        <taxon>Pseudomonadati</taxon>
        <taxon>Pseudomonadota</taxon>
        <taxon>Alphaproteobacteria</taxon>
        <taxon>Rhodobacterales</taxon>
        <taxon>Roseobacteraceae</taxon>
        <taxon>Roseovarius</taxon>
    </lineage>
</organism>
<evidence type="ECO:0000259" key="2">
    <source>
        <dbReference type="Pfam" id="PF07693"/>
    </source>
</evidence>
<keyword evidence="4" id="KW-1185">Reference proteome</keyword>
<feature type="transmembrane region" description="Helical" evidence="1">
    <location>
        <begin position="188"/>
        <end position="207"/>
    </location>
</feature>
<accession>A0A1N7HKL4</accession>
<reference evidence="3 4" key="1">
    <citation type="submission" date="2017-01" db="EMBL/GenBank/DDBJ databases">
        <authorList>
            <person name="Mah S.A."/>
            <person name="Swanson W.J."/>
            <person name="Moy G.W."/>
            <person name="Vacquier V.D."/>
        </authorList>
    </citation>
    <scope>NUCLEOTIDE SEQUENCE [LARGE SCALE GENOMIC DNA]</scope>
    <source>
        <strain evidence="3 4">DSM 29590</strain>
    </source>
</reference>
<dbReference type="STRING" id="573024.SAMN05216208_3243"/>
<dbReference type="Pfam" id="PF07693">
    <property type="entry name" value="KAP_NTPase"/>
    <property type="match status" value="1"/>
</dbReference>
<dbReference type="RefSeq" id="WP_083687159.1">
    <property type="nucleotide sequence ID" value="NZ_FOAC01000004.1"/>
</dbReference>